<dbReference type="Gene3D" id="3.20.20.60">
    <property type="entry name" value="Phosphoenolpyruvate-binding domains"/>
    <property type="match status" value="1"/>
</dbReference>
<dbReference type="InterPro" id="IPR040442">
    <property type="entry name" value="Pyrv_kinase-like_dom_sf"/>
</dbReference>
<sequence length="336" mass="33879">MSGDLPERGTEDSRGADAVPSSVPSAGPSSVPSAGPSSVPSAGPPSVPSAGPPSVPSAGPSAGPAAGSVAGPLTWLYVPADRPDRIAKALGGEADMVIVDLEDAVAPENKGVARAGVVALLATPQPRVEVRVNDVRTPYGQADLHALATLLHGGGGLRVPKVESADEIRWIADAVPGVPLRPIIESALGLERAFEIATSSPAVAGIGLGEADLRADLGVTDEAGLTWARSRIVVAARAAGLPAPAQSVYTNVRDLDGLAASCAVGRAMGFRGRAAIHPVQLPVIAAAYRPAREEIVAALEVVSAADQGAVALADGRFVDEAVVRQARRLLTDAGDH</sequence>
<dbReference type="PANTHER" id="PTHR32308">
    <property type="entry name" value="LYASE BETA SUBUNIT, PUTATIVE (AFU_ORTHOLOGUE AFUA_4G13030)-RELATED"/>
    <property type="match status" value="1"/>
</dbReference>
<keyword evidence="2" id="KW-0479">Metal-binding</keyword>
<evidence type="ECO:0000313" key="6">
    <source>
        <dbReference type="EMBL" id="MBD3144613.1"/>
    </source>
</evidence>
<evidence type="ECO:0000256" key="2">
    <source>
        <dbReference type="ARBA" id="ARBA00022723"/>
    </source>
</evidence>
<evidence type="ECO:0000256" key="1">
    <source>
        <dbReference type="ARBA" id="ARBA00001946"/>
    </source>
</evidence>
<evidence type="ECO:0000256" key="3">
    <source>
        <dbReference type="ARBA" id="ARBA00022842"/>
    </source>
</evidence>
<feature type="compositionally biased region" description="Basic and acidic residues" evidence="4">
    <location>
        <begin position="1"/>
        <end position="15"/>
    </location>
</feature>
<comment type="caution">
    <text evidence="6">The sequence shown here is derived from an EMBL/GenBank/DDBJ whole genome shotgun (WGS) entry which is preliminary data.</text>
</comment>
<keyword evidence="6" id="KW-0456">Lyase</keyword>
<keyword evidence="3" id="KW-0460">Magnesium</keyword>
<protein>
    <submittedName>
        <fullName evidence="6">HpcH/HpaI aldolase/citrate lyase family protein</fullName>
    </submittedName>
</protein>
<dbReference type="GO" id="GO:0016829">
    <property type="term" value="F:lyase activity"/>
    <property type="evidence" value="ECO:0007669"/>
    <property type="project" value="UniProtKB-KW"/>
</dbReference>
<feature type="compositionally biased region" description="Low complexity" evidence="4">
    <location>
        <begin position="18"/>
        <end position="41"/>
    </location>
</feature>
<evidence type="ECO:0000259" key="5">
    <source>
        <dbReference type="Pfam" id="PF03328"/>
    </source>
</evidence>
<dbReference type="InterPro" id="IPR015813">
    <property type="entry name" value="Pyrv/PenolPyrv_kinase-like_dom"/>
</dbReference>
<name>A0ABR8L826_9ACTN</name>
<comment type="cofactor">
    <cofactor evidence="1">
        <name>Mg(2+)</name>
        <dbReference type="ChEBI" id="CHEBI:18420"/>
    </cofactor>
</comment>
<proteinExistence type="predicted"/>
<gene>
    <name evidence="6" type="ORF">IEQ31_15645</name>
</gene>
<organism evidence="6 7">
    <name type="scientific">Microbispora bryophytorum subsp. camponoti</name>
    <dbReference type="NCBI Taxonomy" id="1677852"/>
    <lineage>
        <taxon>Bacteria</taxon>
        <taxon>Bacillati</taxon>
        <taxon>Actinomycetota</taxon>
        <taxon>Actinomycetes</taxon>
        <taxon>Streptosporangiales</taxon>
        <taxon>Streptosporangiaceae</taxon>
        <taxon>Microbispora</taxon>
    </lineage>
</organism>
<dbReference type="Proteomes" id="UP000653231">
    <property type="component" value="Unassembled WGS sequence"/>
</dbReference>
<dbReference type="InterPro" id="IPR005000">
    <property type="entry name" value="Aldolase/citrate-lyase_domain"/>
</dbReference>
<dbReference type="Pfam" id="PF03328">
    <property type="entry name" value="HpcH_HpaI"/>
    <property type="match status" value="1"/>
</dbReference>
<keyword evidence="7" id="KW-1185">Reference proteome</keyword>
<evidence type="ECO:0000313" key="7">
    <source>
        <dbReference type="Proteomes" id="UP000653231"/>
    </source>
</evidence>
<evidence type="ECO:0000256" key="4">
    <source>
        <dbReference type="SAM" id="MobiDB-lite"/>
    </source>
</evidence>
<dbReference type="EMBL" id="JACXRZ010000010">
    <property type="protein sequence ID" value="MBD3144613.1"/>
    <property type="molecule type" value="Genomic_DNA"/>
</dbReference>
<dbReference type="PANTHER" id="PTHR32308:SF10">
    <property type="entry name" value="CITRATE LYASE SUBUNIT BETA"/>
    <property type="match status" value="1"/>
</dbReference>
<dbReference type="SUPFAM" id="SSF51621">
    <property type="entry name" value="Phosphoenolpyruvate/pyruvate domain"/>
    <property type="match status" value="1"/>
</dbReference>
<feature type="compositionally biased region" description="Pro residues" evidence="4">
    <location>
        <begin position="42"/>
        <end position="55"/>
    </location>
</feature>
<reference evidence="6 7" key="1">
    <citation type="submission" date="2020-09" db="EMBL/GenBank/DDBJ databases">
        <title>Actinomycete isolated from the Camponotus japonicus Mayr.</title>
        <authorList>
            <person name="Gong X."/>
        </authorList>
    </citation>
    <scope>NUCLEOTIDE SEQUENCE [LARGE SCALE GENOMIC DNA]</scope>
    <source>
        <strain evidence="6 7">2C-HV3</strain>
    </source>
</reference>
<accession>A0ABR8L826</accession>
<feature type="region of interest" description="Disordered" evidence="4">
    <location>
        <begin position="1"/>
        <end position="66"/>
    </location>
</feature>
<feature type="compositionally biased region" description="Low complexity" evidence="4">
    <location>
        <begin position="56"/>
        <end position="66"/>
    </location>
</feature>
<feature type="domain" description="HpcH/HpaI aldolase/citrate lyase" evidence="5">
    <location>
        <begin position="75"/>
        <end position="278"/>
    </location>
</feature>